<keyword evidence="1" id="KW-0732">Signal</keyword>
<dbReference type="Gene3D" id="3.80.10.10">
    <property type="entry name" value="Ribonuclease Inhibitor"/>
    <property type="match status" value="1"/>
</dbReference>
<dbReference type="Proteomes" id="UP001281410">
    <property type="component" value="Unassembled WGS sequence"/>
</dbReference>
<dbReference type="EMBL" id="JANJYJ010000006">
    <property type="protein sequence ID" value="KAK3206844.1"/>
    <property type="molecule type" value="Genomic_DNA"/>
</dbReference>
<dbReference type="AlphaFoldDB" id="A0AAE0AAS2"/>
<evidence type="ECO:0000313" key="3">
    <source>
        <dbReference type="Proteomes" id="UP001281410"/>
    </source>
</evidence>
<gene>
    <name evidence="2" type="ORF">Dsin_020890</name>
</gene>
<protein>
    <recommendedName>
        <fullName evidence="4">Leucine-rich repeat-containing N-terminal plant-type domain-containing protein</fullName>
    </recommendedName>
</protein>
<organism evidence="2 3">
    <name type="scientific">Dipteronia sinensis</name>
    <dbReference type="NCBI Taxonomy" id="43782"/>
    <lineage>
        <taxon>Eukaryota</taxon>
        <taxon>Viridiplantae</taxon>
        <taxon>Streptophyta</taxon>
        <taxon>Embryophyta</taxon>
        <taxon>Tracheophyta</taxon>
        <taxon>Spermatophyta</taxon>
        <taxon>Magnoliopsida</taxon>
        <taxon>eudicotyledons</taxon>
        <taxon>Gunneridae</taxon>
        <taxon>Pentapetalae</taxon>
        <taxon>rosids</taxon>
        <taxon>malvids</taxon>
        <taxon>Sapindales</taxon>
        <taxon>Sapindaceae</taxon>
        <taxon>Hippocastanoideae</taxon>
        <taxon>Acereae</taxon>
        <taxon>Dipteronia</taxon>
    </lineage>
</organism>
<evidence type="ECO:0000256" key="1">
    <source>
        <dbReference type="ARBA" id="ARBA00022729"/>
    </source>
</evidence>
<dbReference type="InterPro" id="IPR053211">
    <property type="entry name" value="DNA_repair-toleration"/>
</dbReference>
<keyword evidence="3" id="KW-1185">Reference proteome</keyword>
<dbReference type="PANTHER" id="PTHR48060:SF21">
    <property type="entry name" value="L DOMAIN-LIKE PROTEIN"/>
    <property type="match status" value="1"/>
</dbReference>
<name>A0AAE0AAS2_9ROSI</name>
<proteinExistence type="predicted"/>
<dbReference type="SUPFAM" id="SSF52058">
    <property type="entry name" value="L domain-like"/>
    <property type="match status" value="1"/>
</dbReference>
<evidence type="ECO:0008006" key="4">
    <source>
        <dbReference type="Google" id="ProtNLM"/>
    </source>
</evidence>
<dbReference type="InterPro" id="IPR032675">
    <property type="entry name" value="LRR_dom_sf"/>
</dbReference>
<accession>A0AAE0AAS2</accession>
<sequence length="134" mass="14843">MNNYFRPNRQSIGTNIFVPKAHITNDPHNFLADNWTASTSVCNSVGITCDSQNNRVIALNLTSMNLTGTIPPQVGNLSFLVQLRLKNNSFYGSLPMDRASSVAQIGNPHIGIQQFSRRISALEAHSQWAPFVEQ</sequence>
<comment type="caution">
    <text evidence="2">The sequence shown here is derived from an EMBL/GenBank/DDBJ whole genome shotgun (WGS) entry which is preliminary data.</text>
</comment>
<evidence type="ECO:0000313" key="2">
    <source>
        <dbReference type="EMBL" id="KAK3206844.1"/>
    </source>
</evidence>
<reference evidence="2" key="1">
    <citation type="journal article" date="2023" name="Plant J.">
        <title>Genome sequences and population genomics provide insights into the demographic history, inbreeding, and mutation load of two 'living fossil' tree species of Dipteronia.</title>
        <authorList>
            <person name="Feng Y."/>
            <person name="Comes H.P."/>
            <person name="Chen J."/>
            <person name="Zhu S."/>
            <person name="Lu R."/>
            <person name="Zhang X."/>
            <person name="Li P."/>
            <person name="Qiu J."/>
            <person name="Olsen K.M."/>
            <person name="Qiu Y."/>
        </authorList>
    </citation>
    <scope>NUCLEOTIDE SEQUENCE</scope>
    <source>
        <strain evidence="2">NBL</strain>
    </source>
</reference>
<dbReference type="PANTHER" id="PTHR48060">
    <property type="entry name" value="DNA DAMAGE-REPAIR/TOLERATION PROTEIN DRT100"/>
    <property type="match status" value="1"/>
</dbReference>